<dbReference type="InterPro" id="IPR050625">
    <property type="entry name" value="ParA/MinD_ATPase"/>
</dbReference>
<dbReference type="EMBL" id="BMKF01000002">
    <property type="protein sequence ID" value="GGB78970.1"/>
    <property type="molecule type" value="Genomic_DNA"/>
</dbReference>
<dbReference type="PIRSF" id="PIRSF003092">
    <property type="entry name" value="MinD"/>
    <property type="match status" value="1"/>
</dbReference>
<organism evidence="5 6">
    <name type="scientific">Henriciella pelagia</name>
    <dbReference type="NCBI Taxonomy" id="1977912"/>
    <lineage>
        <taxon>Bacteria</taxon>
        <taxon>Pseudomonadati</taxon>
        <taxon>Pseudomonadota</taxon>
        <taxon>Alphaproteobacteria</taxon>
        <taxon>Hyphomonadales</taxon>
        <taxon>Hyphomonadaceae</taxon>
        <taxon>Henriciella</taxon>
    </lineage>
</organism>
<evidence type="ECO:0000256" key="1">
    <source>
        <dbReference type="ARBA" id="ARBA00022741"/>
    </source>
</evidence>
<protein>
    <submittedName>
        <fullName evidence="5">Site-determining protein</fullName>
    </submittedName>
</protein>
<dbReference type="InterPro" id="IPR027417">
    <property type="entry name" value="P-loop_NTPase"/>
</dbReference>
<evidence type="ECO:0000313" key="6">
    <source>
        <dbReference type="Proteomes" id="UP000628854"/>
    </source>
</evidence>
<sequence length="283" mass="29561">MSFMLPKSMDRPSDTPGKRTPSRVQPGSIIAVASGKGGVGKTFMSITLASALAQAGQRTLLVDGDLGLANVDVQLGIAPETDLAAVVAGWIELEDAVINVDGGAGQGGFDVLPGRSGSGTLAELSTDEVSRLTAGISALSLQYDKIVLDLGAGIEANCMRLARSADRALMVITDDPASMTDGYAFIKVLRGYAPDVEQSIIINQATTRAMGQQTYEAIARASKQFLGFRPALAGIVMRDEKVREAMRAQRTLISTDPSAQPIQDAIAIAQTLIGNSGGQNLHC</sequence>
<reference evidence="6" key="1">
    <citation type="journal article" date="2019" name="Int. J. Syst. Evol. Microbiol.">
        <title>The Global Catalogue of Microorganisms (GCM) 10K type strain sequencing project: providing services to taxonomists for standard genome sequencing and annotation.</title>
        <authorList>
            <consortium name="The Broad Institute Genomics Platform"/>
            <consortium name="The Broad Institute Genome Sequencing Center for Infectious Disease"/>
            <person name="Wu L."/>
            <person name="Ma J."/>
        </authorList>
    </citation>
    <scope>NUCLEOTIDE SEQUENCE [LARGE SCALE GENOMIC DNA]</scope>
    <source>
        <strain evidence="6">CGMCC 1.15928</strain>
    </source>
</reference>
<comment type="caution">
    <text evidence="5">The sequence shown here is derived from an EMBL/GenBank/DDBJ whole genome shotgun (WGS) entry which is preliminary data.</text>
</comment>
<feature type="compositionally biased region" description="Basic and acidic residues" evidence="3">
    <location>
        <begin position="8"/>
        <end position="17"/>
    </location>
</feature>
<proteinExistence type="predicted"/>
<dbReference type="PANTHER" id="PTHR43384:SF4">
    <property type="entry name" value="CELLULOSE BIOSYNTHESIS PROTEIN BCSQ-RELATED"/>
    <property type="match status" value="1"/>
</dbReference>
<dbReference type="Pfam" id="PF01656">
    <property type="entry name" value="CbiA"/>
    <property type="match status" value="1"/>
</dbReference>
<keyword evidence="1" id="KW-0547">Nucleotide-binding</keyword>
<gene>
    <name evidence="5" type="ORF">GCM10011503_29780</name>
</gene>
<dbReference type="InterPro" id="IPR002586">
    <property type="entry name" value="CobQ/CobB/MinD/ParA_Nub-bd_dom"/>
</dbReference>
<dbReference type="SUPFAM" id="SSF52540">
    <property type="entry name" value="P-loop containing nucleoside triphosphate hydrolases"/>
    <property type="match status" value="1"/>
</dbReference>
<evidence type="ECO:0000313" key="5">
    <source>
        <dbReference type="EMBL" id="GGB78970.1"/>
    </source>
</evidence>
<dbReference type="RefSeq" id="WP_084393321.1">
    <property type="nucleotide sequence ID" value="NZ_BMKF01000002.1"/>
</dbReference>
<name>A0ABQ1JV41_9PROT</name>
<feature type="domain" description="CobQ/CobB/MinD/ParA nucleotide binding" evidence="4">
    <location>
        <begin position="30"/>
        <end position="248"/>
    </location>
</feature>
<dbReference type="Proteomes" id="UP000628854">
    <property type="component" value="Unassembled WGS sequence"/>
</dbReference>
<accession>A0ABQ1JV41</accession>
<feature type="region of interest" description="Disordered" evidence="3">
    <location>
        <begin position="1"/>
        <end position="25"/>
    </location>
</feature>
<dbReference type="PANTHER" id="PTHR43384">
    <property type="entry name" value="SEPTUM SITE-DETERMINING PROTEIN MIND HOMOLOG, CHLOROPLASTIC-RELATED"/>
    <property type="match status" value="1"/>
</dbReference>
<keyword evidence="2" id="KW-0067">ATP-binding</keyword>
<evidence type="ECO:0000259" key="4">
    <source>
        <dbReference type="Pfam" id="PF01656"/>
    </source>
</evidence>
<evidence type="ECO:0000256" key="2">
    <source>
        <dbReference type="ARBA" id="ARBA00022840"/>
    </source>
</evidence>
<evidence type="ECO:0000256" key="3">
    <source>
        <dbReference type="SAM" id="MobiDB-lite"/>
    </source>
</evidence>
<dbReference type="InterPro" id="IPR025501">
    <property type="entry name" value="MinD_FleN"/>
</dbReference>
<keyword evidence="6" id="KW-1185">Reference proteome</keyword>
<dbReference type="Gene3D" id="3.40.50.300">
    <property type="entry name" value="P-loop containing nucleotide triphosphate hydrolases"/>
    <property type="match status" value="1"/>
</dbReference>